<dbReference type="GO" id="GO:0003723">
    <property type="term" value="F:RNA binding"/>
    <property type="evidence" value="ECO:0007669"/>
    <property type="project" value="InterPro"/>
</dbReference>
<evidence type="ECO:0000256" key="2">
    <source>
        <dbReference type="ARBA" id="ARBA00022603"/>
    </source>
</evidence>
<evidence type="ECO:0000256" key="3">
    <source>
        <dbReference type="ARBA" id="ARBA00022679"/>
    </source>
</evidence>
<dbReference type="InterPro" id="IPR051259">
    <property type="entry name" value="rRNA_Methyltransferase"/>
</dbReference>
<dbReference type="Gene3D" id="3.30.1330.30">
    <property type="match status" value="1"/>
</dbReference>
<comment type="similarity">
    <text evidence="1">Belongs to the class IV-like SAM-binding methyltransferase superfamily. RNA methyltransferase TrmH family.</text>
</comment>
<dbReference type="Pfam" id="PF22435">
    <property type="entry name" value="MRM3-like_sub_bind"/>
    <property type="match status" value="1"/>
</dbReference>
<dbReference type="Pfam" id="PF00588">
    <property type="entry name" value="SpoU_methylase"/>
    <property type="match status" value="1"/>
</dbReference>
<evidence type="ECO:0000313" key="6">
    <source>
        <dbReference type="Proteomes" id="UP000718821"/>
    </source>
</evidence>
<protein>
    <submittedName>
        <fullName evidence="5">RNA methyltransferase</fullName>
    </submittedName>
</protein>
<proteinExistence type="inferred from homology"/>
<dbReference type="InterPro" id="IPR013123">
    <property type="entry name" value="SpoU_subst-bd"/>
</dbReference>
<dbReference type="EMBL" id="JACLYU010000002">
    <property type="protein sequence ID" value="MBM6699127.1"/>
    <property type="molecule type" value="Genomic_DNA"/>
</dbReference>
<dbReference type="GO" id="GO:0008173">
    <property type="term" value="F:RNA methyltransferase activity"/>
    <property type="evidence" value="ECO:0007669"/>
    <property type="project" value="InterPro"/>
</dbReference>
<dbReference type="GO" id="GO:0032259">
    <property type="term" value="P:methylation"/>
    <property type="evidence" value="ECO:0007669"/>
    <property type="project" value="UniProtKB-KW"/>
</dbReference>
<evidence type="ECO:0000256" key="1">
    <source>
        <dbReference type="ARBA" id="ARBA00007228"/>
    </source>
</evidence>
<dbReference type="RefSeq" id="WP_204467600.1">
    <property type="nucleotide sequence ID" value="NZ_JACLYU010000002.1"/>
</dbReference>
<gene>
    <name evidence="5" type="ORF">H7U32_02040</name>
</gene>
<name>A0A938WWU2_9BIFI</name>
<dbReference type="SMART" id="SM00967">
    <property type="entry name" value="SpoU_sub_bind"/>
    <property type="match status" value="1"/>
</dbReference>
<dbReference type="InterPro" id="IPR029064">
    <property type="entry name" value="Ribosomal_eL30-like_sf"/>
</dbReference>
<evidence type="ECO:0000259" key="4">
    <source>
        <dbReference type="SMART" id="SM00967"/>
    </source>
</evidence>
<accession>A0A938WWU2</accession>
<reference evidence="5" key="2">
    <citation type="journal article" date="2021" name="Sci. Rep.">
        <title>The distribution of antibiotic resistance genes in chicken gut microbiota commensals.</title>
        <authorList>
            <person name="Juricova H."/>
            <person name="Matiasovicova J."/>
            <person name="Kubasova T."/>
            <person name="Cejkova D."/>
            <person name="Rychlik I."/>
        </authorList>
    </citation>
    <scope>NUCLEOTIDE SEQUENCE</scope>
    <source>
        <strain evidence="5">An836</strain>
    </source>
</reference>
<dbReference type="Proteomes" id="UP000718821">
    <property type="component" value="Unassembled WGS sequence"/>
</dbReference>
<keyword evidence="3" id="KW-0808">Transferase</keyword>
<reference evidence="5" key="1">
    <citation type="submission" date="2020-08" db="EMBL/GenBank/DDBJ databases">
        <authorList>
            <person name="Cejkova D."/>
            <person name="Kubasova T."/>
            <person name="Jahodarova E."/>
            <person name="Rychlik I."/>
        </authorList>
    </citation>
    <scope>NUCLEOTIDE SEQUENCE</scope>
    <source>
        <strain evidence="5">An836</strain>
    </source>
</reference>
<comment type="caution">
    <text evidence="5">The sequence shown here is derived from an EMBL/GenBank/DDBJ whole genome shotgun (WGS) entry which is preliminary data.</text>
</comment>
<dbReference type="InterPro" id="IPR029028">
    <property type="entry name" value="Alpha/beta_knot_MTases"/>
</dbReference>
<dbReference type="GO" id="GO:0006396">
    <property type="term" value="P:RNA processing"/>
    <property type="evidence" value="ECO:0007669"/>
    <property type="project" value="InterPro"/>
</dbReference>
<keyword evidence="6" id="KW-1185">Reference proteome</keyword>
<dbReference type="GO" id="GO:0005737">
    <property type="term" value="C:cytoplasm"/>
    <property type="evidence" value="ECO:0007669"/>
    <property type="project" value="UniProtKB-ARBA"/>
</dbReference>
<keyword evidence="2 5" id="KW-0489">Methyltransferase</keyword>
<dbReference type="AlphaFoldDB" id="A0A938WWU2"/>
<dbReference type="SUPFAM" id="SSF75217">
    <property type="entry name" value="alpha/beta knot"/>
    <property type="match status" value="1"/>
</dbReference>
<organism evidence="5 6">
    <name type="scientific">Bifidobacterium pullorum subsp. saeculare</name>
    <dbReference type="NCBI Taxonomy" id="78257"/>
    <lineage>
        <taxon>Bacteria</taxon>
        <taxon>Bacillati</taxon>
        <taxon>Actinomycetota</taxon>
        <taxon>Actinomycetes</taxon>
        <taxon>Bifidobacteriales</taxon>
        <taxon>Bifidobacteriaceae</taxon>
        <taxon>Bifidobacterium</taxon>
    </lineage>
</organism>
<dbReference type="PANTHER" id="PTHR43191:SF2">
    <property type="entry name" value="RRNA METHYLTRANSFERASE 3, MITOCHONDRIAL"/>
    <property type="match status" value="1"/>
</dbReference>
<dbReference type="InterPro" id="IPR001537">
    <property type="entry name" value="SpoU_MeTrfase"/>
</dbReference>
<dbReference type="CDD" id="cd18095">
    <property type="entry name" value="SpoU-like_rRNA-MTase"/>
    <property type="match status" value="1"/>
</dbReference>
<dbReference type="InterPro" id="IPR053888">
    <property type="entry name" value="MRM3-like_sub_bind"/>
</dbReference>
<sequence length="288" mass="29851">MPIHSEILTNPKADRVRRIADLARPKGRDKAGRFLVEGPQAVREAVAWTPGAIRDLYVAVEEEPDAWVVANPVLEAIVDASQQADSPIYVHLATPEVLDRISKDAQGILAVVDMGAVAADPGAVAVGDAPFVAACYEVRDPGNAGTVIRAADAAGCDAVALVGDCVDPLNPKVVRATAGSLFHLPVLRMEADGFVDWAHGHGMTVVAADVHGADGNPPEPLPALLEDQALVRGGKAVLFGNEAHGLGPAMLAKADRVATIPIYGKAESLNLATSAAVMLMGMAAAAHR</sequence>
<dbReference type="InterPro" id="IPR029026">
    <property type="entry name" value="tRNA_m1G_MTases_N"/>
</dbReference>
<evidence type="ECO:0000313" key="5">
    <source>
        <dbReference type="EMBL" id="MBM6699127.1"/>
    </source>
</evidence>
<dbReference type="PANTHER" id="PTHR43191">
    <property type="entry name" value="RRNA METHYLTRANSFERASE 3"/>
    <property type="match status" value="1"/>
</dbReference>
<dbReference type="SUPFAM" id="SSF55315">
    <property type="entry name" value="L30e-like"/>
    <property type="match status" value="1"/>
</dbReference>
<dbReference type="Gene3D" id="3.40.1280.10">
    <property type="match status" value="1"/>
</dbReference>
<feature type="domain" description="RNA 2-O ribose methyltransferase substrate binding" evidence="4">
    <location>
        <begin position="35"/>
        <end position="118"/>
    </location>
</feature>